<reference evidence="1" key="1">
    <citation type="submission" date="2013-08" db="EMBL/GenBank/DDBJ databases">
        <authorList>
            <person name="Mendez C."/>
            <person name="Richter M."/>
            <person name="Ferrer M."/>
            <person name="Sanchez J."/>
        </authorList>
    </citation>
    <scope>NUCLEOTIDE SEQUENCE</scope>
</reference>
<dbReference type="EMBL" id="AUZX01016156">
    <property type="protein sequence ID" value="EQD26511.1"/>
    <property type="molecule type" value="Genomic_DNA"/>
</dbReference>
<accession>T0XUQ1</accession>
<protein>
    <submittedName>
        <fullName evidence="1">Uncharacterized protein</fullName>
    </submittedName>
</protein>
<feature type="non-terminal residue" evidence="1">
    <location>
        <position position="1"/>
    </location>
</feature>
<comment type="caution">
    <text evidence="1">The sequence shown here is derived from an EMBL/GenBank/DDBJ whole genome shotgun (WGS) entry which is preliminary data.</text>
</comment>
<organism evidence="1">
    <name type="scientific">mine drainage metagenome</name>
    <dbReference type="NCBI Taxonomy" id="410659"/>
    <lineage>
        <taxon>unclassified sequences</taxon>
        <taxon>metagenomes</taxon>
        <taxon>ecological metagenomes</taxon>
    </lineage>
</organism>
<proteinExistence type="predicted"/>
<sequence>DTESDQLIWRMKKGDVFGNVNFQADEGDTNVVEISVKSKFFSDFYRNVIKNYSGMLYFGLKCDKTQLISYYAVEKHAKVAFLNGLQEHWERQARKHHSNCLIEITDLGSINDSENLFF</sequence>
<evidence type="ECO:0000313" key="1">
    <source>
        <dbReference type="EMBL" id="EQD26511.1"/>
    </source>
</evidence>
<dbReference type="AlphaFoldDB" id="T0XUQ1"/>
<gene>
    <name evidence="1" type="ORF">B1A_21857</name>
</gene>
<name>T0XUQ1_9ZZZZ</name>
<reference evidence="1" key="2">
    <citation type="journal article" date="2014" name="ISME J.">
        <title>Microbial stratification in low pH oxic and suboxic macroscopic growths along an acid mine drainage.</title>
        <authorList>
            <person name="Mendez-Garcia C."/>
            <person name="Mesa V."/>
            <person name="Sprenger R.R."/>
            <person name="Richter M."/>
            <person name="Diez M.S."/>
            <person name="Solano J."/>
            <person name="Bargiela R."/>
            <person name="Golyshina O.V."/>
            <person name="Manteca A."/>
            <person name="Ramos J.L."/>
            <person name="Gallego J.R."/>
            <person name="Llorente I."/>
            <person name="Martins Dos Santos V.A."/>
            <person name="Jensen O.N."/>
            <person name="Pelaez A.I."/>
            <person name="Sanchez J."/>
            <person name="Ferrer M."/>
        </authorList>
    </citation>
    <scope>NUCLEOTIDE SEQUENCE</scope>
</reference>